<gene>
    <name evidence="2" type="ORF">ETEE_0289</name>
</gene>
<sequence length="251" mass="29564">MKVFIINLKRDLQKKHEIISECNRLNISHEIVEAVSGIDLNAAEIDRLIDKDAQIYLTKGEIGCSLSHLRIYQKIITEDLPYALILEDDAILHDDLNEVIHAIENIIDKENSHAYLLYKTSCVYRNKKIKLSKKYSLYESNIPTCTHGYVVTNKTARLITAINTPVRFEADAWRNFYYEKNIRPYSLNINLVDSRDQSKENSTIEKERLSRTPIQIRLRERIDRKNSLVKFYHKICRRPFLKKMRQNNNIL</sequence>
<evidence type="ECO:0000259" key="1">
    <source>
        <dbReference type="Pfam" id="PF01755"/>
    </source>
</evidence>
<dbReference type="CDD" id="cd06532">
    <property type="entry name" value="Glyco_transf_25"/>
    <property type="match status" value="1"/>
</dbReference>
<dbReference type="KEGG" id="ete:ETEE_0289"/>
<dbReference type="GeneID" id="33938073"/>
<protein>
    <submittedName>
        <fullName evidence="2">Beta-1,4-galactosyltransferase</fullName>
    </submittedName>
</protein>
<dbReference type="InterPro" id="IPR002654">
    <property type="entry name" value="Glyco_trans_25"/>
</dbReference>
<proteinExistence type="predicted"/>
<organism evidence="2 3">
    <name type="scientific">Edwardsiella anguillarum ET080813</name>
    <dbReference type="NCBI Taxonomy" id="667120"/>
    <lineage>
        <taxon>Bacteria</taxon>
        <taxon>Pseudomonadati</taxon>
        <taxon>Pseudomonadota</taxon>
        <taxon>Gammaproteobacteria</taxon>
        <taxon>Enterobacterales</taxon>
        <taxon>Hafniaceae</taxon>
        <taxon>Edwardsiella</taxon>
    </lineage>
</organism>
<name>A0A076LIQ2_9GAMM</name>
<dbReference type="RefSeq" id="WP_034162535.1">
    <property type="nucleotide sequence ID" value="NZ_CP006664.1"/>
</dbReference>
<dbReference type="Pfam" id="PF01755">
    <property type="entry name" value="Glyco_transf_25"/>
    <property type="match status" value="1"/>
</dbReference>
<accession>A0A076LIQ2</accession>
<keyword evidence="2" id="KW-0328">Glycosyltransferase</keyword>
<feature type="domain" description="Glycosyl transferase family 25" evidence="1">
    <location>
        <begin position="2"/>
        <end position="171"/>
    </location>
</feature>
<reference evidence="2 3" key="1">
    <citation type="journal article" date="2012" name="PLoS ONE">
        <title>Edwardsiella comparative phylogenomics reveal the new intra/inter-species taxonomic relationships, virulence evolution and niche adaptation mechanisms.</title>
        <authorList>
            <person name="Yang M."/>
            <person name="Lv Y."/>
            <person name="Xiao J."/>
            <person name="Wu H."/>
            <person name="Zheng H."/>
            <person name="Liu Q."/>
            <person name="Zhang Y."/>
            <person name="Wang Q."/>
        </authorList>
    </citation>
    <scope>NUCLEOTIDE SEQUENCE [LARGE SCALE GENOMIC DNA]</scope>
    <source>
        <strain evidence="3">080813</strain>
    </source>
</reference>
<dbReference type="EMBL" id="CP006664">
    <property type="protein sequence ID" value="AIJ06767.1"/>
    <property type="molecule type" value="Genomic_DNA"/>
</dbReference>
<keyword evidence="2" id="KW-0808">Transferase</keyword>
<dbReference type="HOGENOM" id="CLU_071269_4_0_6"/>
<dbReference type="AlphaFoldDB" id="A0A076LIQ2"/>
<dbReference type="Proteomes" id="UP000028681">
    <property type="component" value="Chromosome"/>
</dbReference>
<dbReference type="GO" id="GO:0016757">
    <property type="term" value="F:glycosyltransferase activity"/>
    <property type="evidence" value="ECO:0007669"/>
    <property type="project" value="UniProtKB-KW"/>
</dbReference>
<evidence type="ECO:0000313" key="2">
    <source>
        <dbReference type="EMBL" id="AIJ06767.1"/>
    </source>
</evidence>
<evidence type="ECO:0000313" key="3">
    <source>
        <dbReference type="Proteomes" id="UP000028681"/>
    </source>
</evidence>